<feature type="compositionally biased region" description="Low complexity" evidence="1">
    <location>
        <begin position="234"/>
        <end position="244"/>
    </location>
</feature>
<name>A0ABV6F5R7_9MICC</name>
<protein>
    <submittedName>
        <fullName evidence="3">Phage holin family protein</fullName>
    </submittedName>
</protein>
<gene>
    <name evidence="3" type="ORF">ACFFIO_10165</name>
</gene>
<keyword evidence="2" id="KW-1133">Transmembrane helix</keyword>
<reference evidence="3 4" key="1">
    <citation type="submission" date="2024-09" db="EMBL/GenBank/DDBJ databases">
        <authorList>
            <person name="Sun Q."/>
            <person name="Mori K."/>
        </authorList>
    </citation>
    <scope>NUCLEOTIDE SEQUENCE [LARGE SCALE GENOMIC DNA]</scope>
    <source>
        <strain evidence="3 4">CCM 7609</strain>
    </source>
</reference>
<feature type="compositionally biased region" description="Basic and acidic residues" evidence="1">
    <location>
        <begin position="160"/>
        <end position="183"/>
    </location>
</feature>
<comment type="caution">
    <text evidence="3">The sequence shown here is derived from an EMBL/GenBank/DDBJ whole genome shotgun (WGS) entry which is preliminary data.</text>
</comment>
<feature type="transmembrane region" description="Helical" evidence="2">
    <location>
        <begin position="86"/>
        <end position="110"/>
    </location>
</feature>
<proteinExistence type="predicted"/>
<keyword evidence="2" id="KW-0472">Membrane</keyword>
<sequence>MANQSSPRVTDQTRSSSLPDLVTTAGRLLPLQLKDELAMVKSQMGKKAITAGIGVGLAVVGLVFLFIMVVALIVAMIGGFAQDRPIWFSALMVAAGALLVALIFLLIGVFRVKAAMPLVPAETIQGVKYDVGYLKEGNAFDPAEFDRLEAQKAEEKKVAAARDAERRKAAAAEDKAAKKRGEAPQHATVQSPSYAELRRRTQLRRQHLGDIRSGLEEKTDVKSQFSAFTSQFKGDSSSAGAGSAEPDPTSPTAPHHTGARAGQKANDAGEFVKDRWQPLAMLGAATTAVAVFARQLKK</sequence>
<dbReference type="EMBL" id="JBHLWH010000027">
    <property type="protein sequence ID" value="MFC0248866.1"/>
    <property type="molecule type" value="Genomic_DNA"/>
</dbReference>
<evidence type="ECO:0000313" key="3">
    <source>
        <dbReference type="EMBL" id="MFC0248866.1"/>
    </source>
</evidence>
<accession>A0ABV6F5R7</accession>
<evidence type="ECO:0000256" key="2">
    <source>
        <dbReference type="SAM" id="Phobius"/>
    </source>
</evidence>
<feature type="region of interest" description="Disordered" evidence="1">
    <location>
        <begin position="160"/>
        <end position="199"/>
    </location>
</feature>
<dbReference type="RefSeq" id="WP_378041495.1">
    <property type="nucleotide sequence ID" value="NZ_JBHLWH010000027.1"/>
</dbReference>
<dbReference type="InterPro" id="IPR009937">
    <property type="entry name" value="Phage_holin_3_6"/>
</dbReference>
<evidence type="ECO:0000313" key="4">
    <source>
        <dbReference type="Proteomes" id="UP001589766"/>
    </source>
</evidence>
<keyword evidence="4" id="KW-1185">Reference proteome</keyword>
<feature type="transmembrane region" description="Helical" evidence="2">
    <location>
        <begin position="49"/>
        <end position="80"/>
    </location>
</feature>
<evidence type="ECO:0000256" key="1">
    <source>
        <dbReference type="SAM" id="MobiDB-lite"/>
    </source>
</evidence>
<organism evidence="3 4">
    <name type="scientific">Citricoccus parietis</name>
    <dbReference type="NCBI Taxonomy" id="592307"/>
    <lineage>
        <taxon>Bacteria</taxon>
        <taxon>Bacillati</taxon>
        <taxon>Actinomycetota</taxon>
        <taxon>Actinomycetes</taxon>
        <taxon>Micrococcales</taxon>
        <taxon>Micrococcaceae</taxon>
        <taxon>Citricoccus</taxon>
    </lineage>
</organism>
<feature type="region of interest" description="Disordered" evidence="1">
    <location>
        <begin position="231"/>
        <end position="270"/>
    </location>
</feature>
<dbReference type="Pfam" id="PF07332">
    <property type="entry name" value="Phage_holin_3_6"/>
    <property type="match status" value="1"/>
</dbReference>
<dbReference type="Proteomes" id="UP001589766">
    <property type="component" value="Unassembled WGS sequence"/>
</dbReference>
<keyword evidence="2" id="KW-0812">Transmembrane</keyword>